<accession>A0ABY9YU22</accession>
<dbReference type="EMBL" id="CP115541">
    <property type="protein sequence ID" value="WNH54489.1"/>
    <property type="molecule type" value="Genomic_DNA"/>
</dbReference>
<protein>
    <submittedName>
        <fullName evidence="1">Uncharacterized protein</fullName>
    </submittedName>
</protein>
<proteinExistence type="predicted"/>
<sequence>MGSLDKDRFQKELAIRYCLARGMVPFPEVLVSSSSDLSDSPEVLTDLDVLGLEFLSDGELRKSLFDCKSGSRLSAINRAFWVSGVMAYTSCDHGFVLLKAKAVSNHRLSALSIRVDLHSEESFVSLGKTLDASFPGSSYYQSSIERWNHVDGIYSANGWSMDIRGLVRNAVPLAKSSSTVFRRIIAELRAARGSFDPGKPSHICIFLDAISSLMVLWASLSRDARRFYVPGMEKAEFERILRLYLWGGREAYKVRQLLTKDRSGSDLSTSLVVDFPAWDQLVSYFGLVIDAPQETFKCAHLCREAAFRVGGDRDALLDASVARYASNSPRAKQFSCGMIDYIVAACGLPRDLGRAASEQILAA</sequence>
<dbReference type="RefSeq" id="WP_311193579.1">
    <property type="nucleotide sequence ID" value="NZ_CP115541.1"/>
</dbReference>
<keyword evidence="2" id="KW-1185">Reference proteome</keyword>
<evidence type="ECO:0000313" key="2">
    <source>
        <dbReference type="Proteomes" id="UP001302072"/>
    </source>
</evidence>
<organism evidence="1 2">
    <name type="scientific">Stenotrophomonas oahuensis</name>
    <dbReference type="NCBI Taxonomy" id="3003271"/>
    <lineage>
        <taxon>Bacteria</taxon>
        <taxon>Pseudomonadati</taxon>
        <taxon>Pseudomonadota</taxon>
        <taxon>Gammaproteobacteria</taxon>
        <taxon>Lysobacterales</taxon>
        <taxon>Lysobacteraceae</taxon>
        <taxon>Stenotrophomonas</taxon>
    </lineage>
</organism>
<name>A0ABY9YU22_9GAMM</name>
<gene>
    <name evidence="1" type="ORF">PDM29_09505</name>
</gene>
<dbReference type="Proteomes" id="UP001302072">
    <property type="component" value="Chromosome"/>
</dbReference>
<evidence type="ECO:0000313" key="1">
    <source>
        <dbReference type="EMBL" id="WNH54489.1"/>
    </source>
</evidence>
<reference evidence="1 2" key="1">
    <citation type="submission" date="2022-12" db="EMBL/GenBank/DDBJ databases">
        <title>Two new species, Stenotrophomonas aracearum and Stenotrophomonas oahuensis, isolated from Anthurium (Araceae family) in Hawaii.</title>
        <authorList>
            <person name="Chunag S.C."/>
            <person name="Dobhal S."/>
            <person name="Alvarez A."/>
            <person name="Arif M."/>
        </authorList>
    </citation>
    <scope>NUCLEOTIDE SEQUENCE [LARGE SCALE GENOMIC DNA]</scope>
    <source>
        <strain evidence="1 2">A5586</strain>
    </source>
</reference>